<reference evidence="1 2" key="1">
    <citation type="submission" date="2023-08" db="EMBL/GenBank/DDBJ databases">
        <authorList>
            <person name="Kumar R."/>
        </authorList>
    </citation>
    <scope>NUCLEOTIDE SEQUENCE [LARGE SCALE GENOMIC DNA]</scope>
    <source>
        <strain evidence="1 2">LUR13</strain>
    </source>
</reference>
<accession>A0ABT9HKJ2</accession>
<dbReference type="RefSeq" id="WP_305936046.1">
    <property type="nucleotide sequence ID" value="NZ_JAVAJI010000027.1"/>
</dbReference>
<dbReference type="Pfam" id="PF20901">
    <property type="entry name" value="Sf6_terminase"/>
    <property type="match status" value="1"/>
</dbReference>
<dbReference type="EMBL" id="JAVAJI010000027">
    <property type="protein sequence ID" value="MDP4545850.1"/>
    <property type="molecule type" value="Genomic_DNA"/>
</dbReference>
<dbReference type="Proteomes" id="UP001228171">
    <property type="component" value="Unassembled WGS sequence"/>
</dbReference>
<evidence type="ECO:0008006" key="3">
    <source>
        <dbReference type="Google" id="ProtNLM"/>
    </source>
</evidence>
<evidence type="ECO:0000313" key="2">
    <source>
        <dbReference type="Proteomes" id="UP001228171"/>
    </source>
</evidence>
<proteinExistence type="predicted"/>
<dbReference type="InterPro" id="IPR048683">
    <property type="entry name" value="Sf6_terminase"/>
</dbReference>
<protein>
    <recommendedName>
        <fullName evidence="3">Terminase small subunit</fullName>
    </recommendedName>
</protein>
<dbReference type="Gene3D" id="1.10.10.60">
    <property type="entry name" value="Homeodomain-like"/>
    <property type="match status" value="1"/>
</dbReference>
<name>A0ABT9HKJ2_9GAMM</name>
<keyword evidence="2" id="KW-1185">Reference proteome</keyword>
<gene>
    <name evidence="1" type="ORF">Q8P09_12270</name>
</gene>
<organism evidence="1 2">
    <name type="scientific">Psychrobacter faecalis</name>
    <dbReference type="NCBI Taxonomy" id="180588"/>
    <lineage>
        <taxon>Bacteria</taxon>
        <taxon>Pseudomonadati</taxon>
        <taxon>Pseudomonadota</taxon>
        <taxon>Gammaproteobacteria</taxon>
        <taxon>Moraxellales</taxon>
        <taxon>Moraxellaceae</taxon>
        <taxon>Psychrobacter</taxon>
    </lineage>
</organism>
<evidence type="ECO:0000313" key="1">
    <source>
        <dbReference type="EMBL" id="MDP4545850.1"/>
    </source>
</evidence>
<sequence>MNDDMLDGMVSEEVNKGGRPTIYSEGLAQVICESLMVGMSLRKICELDGMPAISTVMQWLASGKDGFMEQYAHARQVQAEYLLDELIDIADDSADDYEIVNGEERLNQEHIQRAKLRIDTRKWNIEKLAPKRYGVKQQIESNVNLSVNNLTDDELDAQIAALNHDKS</sequence>
<comment type="caution">
    <text evidence="1">The sequence shown here is derived from an EMBL/GenBank/DDBJ whole genome shotgun (WGS) entry which is preliminary data.</text>
</comment>